<dbReference type="AlphaFoldDB" id="A0A918S073"/>
<accession>A0A918S073</accession>
<evidence type="ECO:0000313" key="4">
    <source>
        <dbReference type="Proteomes" id="UP000623010"/>
    </source>
</evidence>
<reference evidence="3" key="2">
    <citation type="submission" date="2020-09" db="EMBL/GenBank/DDBJ databases">
        <authorList>
            <person name="Sun Q."/>
            <person name="Ohkuma M."/>
        </authorList>
    </citation>
    <scope>NUCLEOTIDE SEQUENCE</scope>
    <source>
        <strain evidence="3">JCM 5016</strain>
    </source>
</reference>
<dbReference type="EMBL" id="BMWH01000060">
    <property type="protein sequence ID" value="GHA19070.1"/>
    <property type="molecule type" value="Genomic_DNA"/>
</dbReference>
<proteinExistence type="predicted"/>
<name>A0A918S073_9ACTN</name>
<evidence type="ECO:0000256" key="2">
    <source>
        <dbReference type="SAM" id="Phobius"/>
    </source>
</evidence>
<reference evidence="3" key="1">
    <citation type="journal article" date="2014" name="Int. J. Syst. Evol. Microbiol.">
        <title>Complete genome sequence of Corynebacterium casei LMG S-19264T (=DSM 44701T), isolated from a smear-ripened cheese.</title>
        <authorList>
            <consortium name="US DOE Joint Genome Institute (JGI-PGF)"/>
            <person name="Walter F."/>
            <person name="Albersmeier A."/>
            <person name="Kalinowski J."/>
            <person name="Ruckert C."/>
        </authorList>
    </citation>
    <scope>NUCLEOTIDE SEQUENCE</scope>
    <source>
        <strain evidence="3">JCM 5016</strain>
    </source>
</reference>
<evidence type="ECO:0000256" key="1">
    <source>
        <dbReference type="SAM" id="MobiDB-lite"/>
    </source>
</evidence>
<feature type="transmembrane region" description="Helical" evidence="2">
    <location>
        <begin position="6"/>
        <end position="26"/>
    </location>
</feature>
<protein>
    <submittedName>
        <fullName evidence="3">Uncharacterized protein</fullName>
    </submittedName>
</protein>
<sequence>MPGDVTLVLYGAVLLCGIALLVLSVVSGRQRRDAGFATKAQLRRHLSAKAVLRAAEIRPSLTTGAGSRPRVRPTERNGHRTT</sequence>
<keyword evidence="2" id="KW-0472">Membrane</keyword>
<feature type="region of interest" description="Disordered" evidence="1">
    <location>
        <begin position="57"/>
        <end position="82"/>
    </location>
</feature>
<keyword evidence="4" id="KW-1185">Reference proteome</keyword>
<gene>
    <name evidence="3" type="ORF">GCM10010389_66120</name>
</gene>
<keyword evidence="2" id="KW-1133">Transmembrane helix</keyword>
<feature type="compositionally biased region" description="Basic and acidic residues" evidence="1">
    <location>
        <begin position="72"/>
        <end position="82"/>
    </location>
</feature>
<dbReference type="Proteomes" id="UP000623010">
    <property type="component" value="Unassembled WGS sequence"/>
</dbReference>
<evidence type="ECO:0000313" key="3">
    <source>
        <dbReference type="EMBL" id="GHA19070.1"/>
    </source>
</evidence>
<comment type="caution">
    <text evidence="3">The sequence shown here is derived from an EMBL/GenBank/DDBJ whole genome shotgun (WGS) entry which is preliminary data.</text>
</comment>
<organism evidence="3 4">
    <name type="scientific">Streptomyces echinoruber</name>
    <dbReference type="NCBI Taxonomy" id="68898"/>
    <lineage>
        <taxon>Bacteria</taxon>
        <taxon>Bacillati</taxon>
        <taxon>Actinomycetota</taxon>
        <taxon>Actinomycetes</taxon>
        <taxon>Kitasatosporales</taxon>
        <taxon>Streptomycetaceae</taxon>
        <taxon>Streptomyces</taxon>
    </lineage>
</organism>
<dbReference type="RefSeq" id="WP_190061216.1">
    <property type="nucleotide sequence ID" value="NZ_BMWH01000060.1"/>
</dbReference>
<keyword evidence="2" id="KW-0812">Transmembrane</keyword>